<dbReference type="Gene3D" id="2.130.10.10">
    <property type="entry name" value="YVTN repeat-like/Quinoprotein amine dehydrogenase"/>
    <property type="match status" value="2"/>
</dbReference>
<organism evidence="1 2">
    <name type="scientific">Chryseobacterium wanjuense</name>
    <dbReference type="NCBI Taxonomy" id="356305"/>
    <lineage>
        <taxon>Bacteria</taxon>
        <taxon>Pseudomonadati</taxon>
        <taxon>Bacteroidota</taxon>
        <taxon>Flavobacteriia</taxon>
        <taxon>Flavobacteriales</taxon>
        <taxon>Weeksellaceae</taxon>
        <taxon>Chryseobacterium group</taxon>
        <taxon>Chryseobacterium</taxon>
    </lineage>
</organism>
<dbReference type="Proteomes" id="UP000199469">
    <property type="component" value="Unassembled WGS sequence"/>
</dbReference>
<dbReference type="RefSeq" id="WP_089791859.1">
    <property type="nucleotide sequence ID" value="NZ_FOIU01000001.1"/>
</dbReference>
<name>A0A1I0QJB7_9FLAO</name>
<dbReference type="STRING" id="356305.SAMN05421841_1932"/>
<accession>A0A1I0QJB7</accession>
<keyword evidence="2" id="KW-1185">Reference proteome</keyword>
<gene>
    <name evidence="1" type="ORF">SAMN05421841_1932</name>
</gene>
<dbReference type="AlphaFoldDB" id="A0A1I0QJB7"/>
<reference evidence="2" key="1">
    <citation type="submission" date="2016-10" db="EMBL/GenBank/DDBJ databases">
        <authorList>
            <person name="Varghese N."/>
            <person name="Submissions S."/>
        </authorList>
    </citation>
    <scope>NUCLEOTIDE SEQUENCE [LARGE SCALE GENOMIC DNA]</scope>
    <source>
        <strain evidence="2">DSM 17724</strain>
    </source>
</reference>
<sequence length="359" mass="39341">MKKESHQNNICEANDREEELYIPEANLNRIAVIDTVACKIVRYILVDDIPVLPFGSRPTLLVAIPDGSKIYSDNFGLITSTVSVINRLTETVKSVIINSLPLGIFNSSNGKELYITEENHRIEVICTETDEIVRCLHFENIPTACACGSNGNLYIGFANGTLGVYNSFSGNMLWQPLFSEGTRPSVWLTLNADEKKLYAGNADGIEIIDTANWKRIKSIPIREKDAQHKEMPCSFTAFLSPDGKKLYVTLTSNPGVTVIDMITDKIIKTIETTGLVTGIAFSSTGKRGYFSEIVPGMSVSKTIEKAVLEASSQRSEITPTGQVTIFDTETDDIIGKPIIIGSAAGIPVLVPYISSYLIF</sequence>
<evidence type="ECO:0000313" key="2">
    <source>
        <dbReference type="Proteomes" id="UP000199469"/>
    </source>
</evidence>
<dbReference type="EMBL" id="FOIU01000001">
    <property type="protein sequence ID" value="SEW26765.1"/>
    <property type="molecule type" value="Genomic_DNA"/>
</dbReference>
<evidence type="ECO:0000313" key="1">
    <source>
        <dbReference type="EMBL" id="SEW26765.1"/>
    </source>
</evidence>
<dbReference type="SUPFAM" id="SSF51004">
    <property type="entry name" value="C-terminal (heme d1) domain of cytochrome cd1-nitrite reductase"/>
    <property type="match status" value="1"/>
</dbReference>
<protein>
    <submittedName>
        <fullName evidence="1">40-residue YVTN family beta-propeller repeat-containing protein</fullName>
    </submittedName>
</protein>
<dbReference type="PANTHER" id="PTHR47197:SF3">
    <property type="entry name" value="DIHYDRO-HEME D1 DEHYDROGENASE"/>
    <property type="match status" value="1"/>
</dbReference>
<dbReference type="InterPro" id="IPR015943">
    <property type="entry name" value="WD40/YVTN_repeat-like_dom_sf"/>
</dbReference>
<proteinExistence type="predicted"/>
<dbReference type="OrthoDB" id="9805202at2"/>
<dbReference type="PANTHER" id="PTHR47197">
    <property type="entry name" value="PROTEIN NIRF"/>
    <property type="match status" value="1"/>
</dbReference>
<dbReference type="InterPro" id="IPR051200">
    <property type="entry name" value="Host-pathogen_enzymatic-act"/>
</dbReference>
<dbReference type="InterPro" id="IPR011048">
    <property type="entry name" value="Haem_d1_sf"/>
</dbReference>